<feature type="transmembrane region" description="Helical" evidence="7">
    <location>
        <begin position="41"/>
        <end position="65"/>
    </location>
</feature>
<organism evidence="8 9">
    <name type="scientific">Paraurantiacibacter namhicola</name>
    <dbReference type="NCBI Taxonomy" id="645517"/>
    <lineage>
        <taxon>Bacteria</taxon>
        <taxon>Pseudomonadati</taxon>
        <taxon>Pseudomonadota</taxon>
        <taxon>Alphaproteobacteria</taxon>
        <taxon>Sphingomonadales</taxon>
        <taxon>Erythrobacteraceae</taxon>
        <taxon>Paraurantiacibacter</taxon>
    </lineage>
</organism>
<evidence type="ECO:0000256" key="5">
    <source>
        <dbReference type="ARBA" id="ARBA00022989"/>
    </source>
</evidence>
<comment type="subcellular location">
    <subcellularLocation>
        <location evidence="1">Cell membrane</location>
        <topology evidence="1">Multi-pass membrane protein</topology>
    </subcellularLocation>
</comment>
<dbReference type="Proteomes" id="UP000092698">
    <property type="component" value="Chromosome"/>
</dbReference>
<feature type="transmembrane region" description="Helical" evidence="7">
    <location>
        <begin position="6"/>
        <end position="29"/>
    </location>
</feature>
<dbReference type="AlphaFoldDB" id="A0A1C7D8W0"/>
<keyword evidence="6 7" id="KW-0472">Membrane</keyword>
<proteinExistence type="inferred from homology"/>
<dbReference type="PANTHER" id="PTHR30086">
    <property type="entry name" value="ARGININE EXPORTER PROTEIN ARGO"/>
    <property type="match status" value="1"/>
</dbReference>
<keyword evidence="3" id="KW-1003">Cell membrane</keyword>
<keyword evidence="9" id="KW-1185">Reference proteome</keyword>
<feature type="transmembrane region" description="Helical" evidence="7">
    <location>
        <begin position="71"/>
        <end position="89"/>
    </location>
</feature>
<evidence type="ECO:0000256" key="4">
    <source>
        <dbReference type="ARBA" id="ARBA00022692"/>
    </source>
</evidence>
<evidence type="ECO:0000256" key="1">
    <source>
        <dbReference type="ARBA" id="ARBA00004651"/>
    </source>
</evidence>
<dbReference type="RefSeq" id="WP_067787466.1">
    <property type="nucleotide sequence ID" value="NZ_CP016545.1"/>
</dbReference>
<dbReference type="OrthoDB" id="9804822at2"/>
<evidence type="ECO:0000313" key="8">
    <source>
        <dbReference type="EMBL" id="ANU07875.1"/>
    </source>
</evidence>
<evidence type="ECO:0000256" key="3">
    <source>
        <dbReference type="ARBA" id="ARBA00022475"/>
    </source>
</evidence>
<dbReference type="InterPro" id="IPR001123">
    <property type="entry name" value="LeuE-type"/>
</dbReference>
<dbReference type="STRING" id="645517.A6F65_01575"/>
<feature type="transmembrane region" description="Helical" evidence="7">
    <location>
        <begin position="148"/>
        <end position="171"/>
    </location>
</feature>
<keyword evidence="5 7" id="KW-1133">Transmembrane helix</keyword>
<sequence>MFAPETLLAFFLVTATTSIVPGVSMLFVTGQAVSHGPRAGWTALAGMQLGYFVWWLVAALGLGALAQTYSFAFRLLAFGGAAYLAWMGVQAVMKSARVEAAPEAPGEPVAPPARNGLRDGMAIAIGNPKSLIYMVAIIPPFIDPALSVVPQIALLALVALVADLLVGAAYIQAGSWLARAMTAPAQQRKLGLGIGFTYIVIAALLVWEIMAWQ</sequence>
<dbReference type="KEGG" id="anh:A6F65_01575"/>
<dbReference type="EMBL" id="CP016545">
    <property type="protein sequence ID" value="ANU07875.1"/>
    <property type="molecule type" value="Genomic_DNA"/>
</dbReference>
<evidence type="ECO:0000256" key="6">
    <source>
        <dbReference type="ARBA" id="ARBA00023136"/>
    </source>
</evidence>
<dbReference type="Pfam" id="PF01810">
    <property type="entry name" value="LysE"/>
    <property type="match status" value="1"/>
</dbReference>
<evidence type="ECO:0000256" key="7">
    <source>
        <dbReference type="SAM" id="Phobius"/>
    </source>
</evidence>
<evidence type="ECO:0000313" key="9">
    <source>
        <dbReference type="Proteomes" id="UP000092698"/>
    </source>
</evidence>
<gene>
    <name evidence="8" type="primary">rhtB</name>
    <name evidence="8" type="ORF">A6F65_01575</name>
</gene>
<comment type="similarity">
    <text evidence="2">Belongs to the Rht family.</text>
</comment>
<dbReference type="GO" id="GO:0005886">
    <property type="term" value="C:plasma membrane"/>
    <property type="evidence" value="ECO:0007669"/>
    <property type="project" value="UniProtKB-SubCell"/>
</dbReference>
<accession>A0A1C7D8W0</accession>
<dbReference type="PANTHER" id="PTHR30086:SF14">
    <property type="entry name" value="HOMOSERINE_HOMOSERINE LACTONE EFFLUX PROTEIN"/>
    <property type="match status" value="1"/>
</dbReference>
<keyword evidence="4 7" id="KW-0812">Transmembrane</keyword>
<evidence type="ECO:0000256" key="2">
    <source>
        <dbReference type="ARBA" id="ARBA00007928"/>
    </source>
</evidence>
<dbReference type="GO" id="GO:0042970">
    <property type="term" value="F:homoserine transmembrane transporter activity"/>
    <property type="evidence" value="ECO:0007669"/>
    <property type="project" value="TreeGrafter"/>
</dbReference>
<protein>
    <submittedName>
        <fullName evidence="8">Homoserine/homoserine lactone efflux protein</fullName>
    </submittedName>
</protein>
<feature type="transmembrane region" description="Helical" evidence="7">
    <location>
        <begin position="192"/>
        <end position="212"/>
    </location>
</feature>
<name>A0A1C7D8W0_9SPHN</name>
<reference evidence="8 9" key="1">
    <citation type="submission" date="2016-07" db="EMBL/GenBank/DDBJ databases">
        <title>Complete genome sequence of Altererythrobacter namhicola JCM 16345T, containing esterase-encoding genes.</title>
        <authorList>
            <person name="Cheng H."/>
            <person name="Wu Y.-H."/>
            <person name="Jian S.-L."/>
            <person name="Huo Y.-Y."/>
            <person name="Wang C.-S."/>
            <person name="Xu X.-W."/>
        </authorList>
    </citation>
    <scope>NUCLEOTIDE SEQUENCE [LARGE SCALE GENOMIC DNA]</scope>
    <source>
        <strain evidence="8 9">JCM 16345</strain>
    </source>
</reference>